<keyword evidence="1" id="KW-0808">Transferase</keyword>
<dbReference type="Pfam" id="PF21448">
    <property type="entry name" value="DNMK"/>
    <property type="match status" value="1"/>
</dbReference>
<dbReference type="InterPro" id="IPR027417">
    <property type="entry name" value="P-loop_NTPase"/>
</dbReference>
<dbReference type="EMBL" id="PP226939">
    <property type="protein sequence ID" value="WVX92088.1"/>
    <property type="molecule type" value="Genomic_DNA"/>
</dbReference>
<evidence type="ECO:0000313" key="2">
    <source>
        <dbReference type="Proteomes" id="UP001333037"/>
    </source>
</evidence>
<dbReference type="Gene3D" id="3.40.50.300">
    <property type="entry name" value="P-loop containing nucleotide triphosphate hydrolases"/>
    <property type="match status" value="1"/>
</dbReference>
<organism evidence="1 2">
    <name type="scientific">Aeromonas phage phiA014S</name>
    <dbReference type="NCBI Taxonomy" id="3119845"/>
    <lineage>
        <taxon>Viruses</taxon>
        <taxon>Duplodnaviria</taxon>
        <taxon>Heunggongvirae</taxon>
        <taxon>Uroviricota</taxon>
        <taxon>Caudoviricetes</taxon>
        <taxon>Autographivirales</taxon>
        <taxon>Autotranscriptaviridae</taxon>
        <taxon>Studiervirinae</taxon>
        <taxon>Coryciavirus</taxon>
        <taxon>Coryciavirus A014S</taxon>
    </lineage>
</organism>
<sequence length="222" mass="25745">MSKQPQIISLSAPRPQSGKDTLAAQLVNHFGKDRVATIAFGDYLRDCVSHLFGAEASLEVYERLQDSRKDVVTELCLGTSIVHAEYREFLLSKGVNLNLYQTPRFHMQMFGNDYIKGHLGLEDFWVDVLSRRVEWLKRSMPNLKYIIVTDTRSPNEFEWLKAQGAQFYMVKRAGFPKDQHDITEGRHPVETHADNWKYDHTIWNQFGFQGVMLDAFLEFNNL</sequence>
<dbReference type="InterPro" id="IPR048444">
    <property type="entry name" value="DNMK"/>
</dbReference>
<dbReference type="GO" id="GO:0016301">
    <property type="term" value="F:kinase activity"/>
    <property type="evidence" value="ECO:0007669"/>
    <property type="project" value="UniProtKB-KW"/>
</dbReference>
<dbReference type="Proteomes" id="UP001333037">
    <property type="component" value="Segment"/>
</dbReference>
<keyword evidence="2" id="KW-1185">Reference proteome</keyword>
<name>A0ABZ2CQA9_9CAUD</name>
<proteinExistence type="predicted"/>
<reference evidence="1 2" key="1">
    <citation type="submission" date="2024-01" db="EMBL/GenBank/DDBJ databases">
        <authorList>
            <person name="Wang Y."/>
            <person name="Lin M."/>
        </authorList>
    </citation>
    <scope>NUCLEOTIDE SEQUENCE [LARGE SCALE GENOMIC DNA]</scope>
</reference>
<accession>A0ABZ2CQA9</accession>
<keyword evidence="1" id="KW-0418">Kinase</keyword>
<evidence type="ECO:0000313" key="1">
    <source>
        <dbReference type="EMBL" id="WVX92088.1"/>
    </source>
</evidence>
<protein>
    <submittedName>
        <fullName evidence="1">Deoxynucleoside monophosphate kinase</fullName>
    </submittedName>
</protein>